<dbReference type="InterPro" id="IPR006379">
    <property type="entry name" value="HAD-SF_hydro_IIB"/>
</dbReference>
<reference evidence="1 2" key="1">
    <citation type="submission" date="2018-10" db="EMBL/GenBank/DDBJ databases">
        <title>Streptococcus hillyeri sp. nov., isolated from equine tracheal sample.</title>
        <authorList>
            <person name="Macfadyen A.C."/>
            <person name="Waller A."/>
            <person name="Paterson G.K."/>
        </authorList>
    </citation>
    <scope>NUCLEOTIDE SEQUENCE [LARGE SCALE GENOMIC DNA]</scope>
    <source>
        <strain evidence="1 2">28462</strain>
    </source>
</reference>
<dbReference type="GO" id="GO:0016791">
    <property type="term" value="F:phosphatase activity"/>
    <property type="evidence" value="ECO:0007669"/>
    <property type="project" value="TreeGrafter"/>
</dbReference>
<dbReference type="AlphaFoldDB" id="A0A3L9DL79"/>
<sequence length="262" mass="29319">MAIIFSDIDGTLINKDLVVTPRTRKALVRAIEQGHIFVPVSARMPEAIKPLLADFLPHTPIISYNGALIQDEKGRVIDSQAMPVSDALSLCHYLEEQSPEVAWNIYSGSYWFSQDRKNYWISREERVVGLNSEEIPLEKISELPEVHKLLLMGEPEVIETLENELKVRYPQLSIARSLPYYIEVMASGIEKGRAVTLFAESYGVALSDTIAFGDNFNDLDMLKVVGKGYVMANGPKEVQKAIGTVTSDHNHDGIAEVLEMWV</sequence>
<proteinExistence type="predicted"/>
<comment type="caution">
    <text evidence="1">The sequence shown here is derived from an EMBL/GenBank/DDBJ whole genome shotgun (WGS) entry which is preliminary data.</text>
</comment>
<evidence type="ECO:0000313" key="1">
    <source>
        <dbReference type="EMBL" id="RLY02031.1"/>
    </source>
</evidence>
<dbReference type="GO" id="GO:0000287">
    <property type="term" value="F:magnesium ion binding"/>
    <property type="evidence" value="ECO:0007669"/>
    <property type="project" value="TreeGrafter"/>
</dbReference>
<dbReference type="SFLD" id="SFLDG01140">
    <property type="entry name" value="C2.B:_Phosphomannomutase_and_P"/>
    <property type="match status" value="1"/>
</dbReference>
<dbReference type="Pfam" id="PF08282">
    <property type="entry name" value="Hydrolase_3"/>
    <property type="match status" value="1"/>
</dbReference>
<dbReference type="SUPFAM" id="SSF56784">
    <property type="entry name" value="HAD-like"/>
    <property type="match status" value="1"/>
</dbReference>
<dbReference type="PANTHER" id="PTHR10000:SF8">
    <property type="entry name" value="HAD SUPERFAMILY HYDROLASE-LIKE, TYPE 3"/>
    <property type="match status" value="1"/>
</dbReference>
<dbReference type="Gene3D" id="3.30.1240.10">
    <property type="match status" value="1"/>
</dbReference>
<dbReference type="CDD" id="cd07516">
    <property type="entry name" value="HAD_Pase"/>
    <property type="match status" value="1"/>
</dbReference>
<dbReference type="SFLD" id="SFLDS00003">
    <property type="entry name" value="Haloacid_Dehalogenase"/>
    <property type="match status" value="1"/>
</dbReference>
<name>A0A3L9DL79_9STRE</name>
<dbReference type="RefSeq" id="WP_121836128.1">
    <property type="nucleotide sequence ID" value="NZ_RCVM01000019.1"/>
</dbReference>
<keyword evidence="2" id="KW-1185">Reference proteome</keyword>
<protein>
    <submittedName>
        <fullName evidence="1">HAD family phosphatase</fullName>
    </submittedName>
</protein>
<dbReference type="PANTHER" id="PTHR10000">
    <property type="entry name" value="PHOSPHOSERINE PHOSPHATASE"/>
    <property type="match status" value="1"/>
</dbReference>
<dbReference type="InterPro" id="IPR000150">
    <property type="entry name" value="Cof"/>
</dbReference>
<dbReference type="InterPro" id="IPR023214">
    <property type="entry name" value="HAD_sf"/>
</dbReference>
<accession>A0A3L9DL79</accession>
<organism evidence="1 2">
    <name type="scientific">Streptococcus hillyeri</name>
    <dbReference type="NCBI Taxonomy" id="2282420"/>
    <lineage>
        <taxon>Bacteria</taxon>
        <taxon>Bacillati</taxon>
        <taxon>Bacillota</taxon>
        <taxon>Bacilli</taxon>
        <taxon>Lactobacillales</taxon>
        <taxon>Streptococcaceae</taxon>
        <taxon>Streptococcus</taxon>
    </lineage>
</organism>
<dbReference type="Gene3D" id="3.40.50.1000">
    <property type="entry name" value="HAD superfamily/HAD-like"/>
    <property type="match status" value="1"/>
</dbReference>
<dbReference type="GO" id="GO:0005829">
    <property type="term" value="C:cytosol"/>
    <property type="evidence" value="ECO:0007669"/>
    <property type="project" value="TreeGrafter"/>
</dbReference>
<dbReference type="InterPro" id="IPR036412">
    <property type="entry name" value="HAD-like_sf"/>
</dbReference>
<gene>
    <name evidence="1" type="ORF">EAF07_08465</name>
</gene>
<dbReference type="OrthoDB" id="9790031at2"/>
<evidence type="ECO:0000313" key="2">
    <source>
        <dbReference type="Proteomes" id="UP000279194"/>
    </source>
</evidence>
<dbReference type="NCBIfam" id="TIGR00099">
    <property type="entry name" value="Cof-subfamily"/>
    <property type="match status" value="1"/>
</dbReference>
<dbReference type="NCBIfam" id="TIGR01484">
    <property type="entry name" value="HAD-SF-IIB"/>
    <property type="match status" value="1"/>
</dbReference>
<dbReference type="Proteomes" id="UP000279194">
    <property type="component" value="Unassembled WGS sequence"/>
</dbReference>
<dbReference type="EMBL" id="RCVM01000019">
    <property type="protein sequence ID" value="RLY02031.1"/>
    <property type="molecule type" value="Genomic_DNA"/>
</dbReference>
<dbReference type="PROSITE" id="PS01229">
    <property type="entry name" value="COF_2"/>
    <property type="match status" value="1"/>
</dbReference>